<dbReference type="EMBL" id="UNSH01000036">
    <property type="protein sequence ID" value="SZF01539.1"/>
    <property type="molecule type" value="Genomic_DNA"/>
</dbReference>
<evidence type="ECO:0000259" key="2">
    <source>
        <dbReference type="PROSITE" id="PS50090"/>
    </source>
</evidence>
<proteinExistence type="predicted"/>
<protein>
    <recommendedName>
        <fullName evidence="2">Myb-like domain-containing protein</fullName>
    </recommendedName>
</protein>
<name>A0A383UP29_BLUHO</name>
<feature type="compositionally biased region" description="Low complexity" evidence="1">
    <location>
        <begin position="299"/>
        <end position="309"/>
    </location>
</feature>
<dbReference type="VEuPathDB" id="FungiDB:BLGHR1_12307"/>
<feature type="domain" description="Myb-like" evidence="2">
    <location>
        <begin position="485"/>
        <end position="548"/>
    </location>
</feature>
<dbReference type="Proteomes" id="UP000275772">
    <property type="component" value="Unassembled WGS sequence"/>
</dbReference>
<organism evidence="3 4">
    <name type="scientific">Blumeria hordei</name>
    <name type="common">Barley powdery mildew</name>
    <name type="synonym">Blumeria graminis f. sp. hordei</name>
    <dbReference type="NCBI Taxonomy" id="2867405"/>
    <lineage>
        <taxon>Eukaryota</taxon>
        <taxon>Fungi</taxon>
        <taxon>Dikarya</taxon>
        <taxon>Ascomycota</taxon>
        <taxon>Pezizomycotina</taxon>
        <taxon>Leotiomycetes</taxon>
        <taxon>Erysiphales</taxon>
        <taxon>Erysiphaceae</taxon>
        <taxon>Blumeria</taxon>
    </lineage>
</organism>
<dbReference type="AlphaFoldDB" id="A0A383UP29"/>
<feature type="region of interest" description="Disordered" evidence="1">
    <location>
        <begin position="284"/>
        <end position="313"/>
    </location>
</feature>
<dbReference type="PROSITE" id="PS50090">
    <property type="entry name" value="MYB_LIKE"/>
    <property type="match status" value="1"/>
</dbReference>
<evidence type="ECO:0000313" key="3">
    <source>
        <dbReference type="EMBL" id="SZF01539.1"/>
    </source>
</evidence>
<evidence type="ECO:0000313" key="4">
    <source>
        <dbReference type="Proteomes" id="UP000275772"/>
    </source>
</evidence>
<evidence type="ECO:0000256" key="1">
    <source>
        <dbReference type="SAM" id="MobiDB-lite"/>
    </source>
</evidence>
<gene>
    <name evidence="3" type="ORF">BLGHR1_12307</name>
</gene>
<reference evidence="3 4" key="1">
    <citation type="submission" date="2017-11" db="EMBL/GenBank/DDBJ databases">
        <authorList>
            <person name="Kracher B."/>
        </authorList>
    </citation>
    <scope>NUCLEOTIDE SEQUENCE [LARGE SCALE GENOMIC DNA]</scope>
    <source>
        <strain evidence="3 4">RACE1</strain>
    </source>
</reference>
<accession>A0A383UP29</accession>
<sequence length="551" mass="62079">MSKDTPGISRPTLSTSLPIEEGFDASFLSYRFRDMPMNCFKARDSSNSTNISINNGILQGNFDRSLGLMKVENESVRLYDGELSKFSSVPVGVSHDQTDLNINIQYQNLQNQPCGRECFVQFGINLNVEPGLHDNFPIRHGLDLDVNSKPNVSQFFQGFPQTMNEEYASGQSNLQYLIYPITDQSLHSNLPERHLQTIYPNKEWQVNQVFNTPGIITSSTDGISTPILEQLQPESQSPSICSTPELPSQTNCLNGNLTNVFDLSLQNYRPMCYSNSSLVDYSNFESDQDRSSQTRDEWSTSNSSSTTTSPKEIVPNKISPLLSIASSSTFPIRERFKTFTSVKEQQETHNPQISPSTLPLPSIHDDLRLIENFDSGQDYYTDLSSECNSYSKDEVLEKIATVKQPLCKIGGPIYPSTPALCHFQGKTGNNKKTSSPLVRRTARDEFLIQKKRAGMSYRDIKREGGFIEPESTLRGRFRTLTKAKSARVRKPEWSENDVHLLKQAVDKLGPKKSSGKIPWKKVARYILDNGGSYHFGNSTCRKRWDEIKNAP</sequence>
<feature type="region of interest" description="Disordered" evidence="1">
    <location>
        <begin position="340"/>
        <end position="359"/>
    </location>
</feature>
<feature type="compositionally biased region" description="Basic and acidic residues" evidence="1">
    <location>
        <begin position="287"/>
        <end position="298"/>
    </location>
</feature>
<dbReference type="InterPro" id="IPR001005">
    <property type="entry name" value="SANT/Myb"/>
</dbReference>